<dbReference type="EMBL" id="BAAAUV010000004">
    <property type="protein sequence ID" value="GAA3203332.1"/>
    <property type="molecule type" value="Genomic_DNA"/>
</dbReference>
<name>A0ABP6Q4Y3_9ACTN</name>
<evidence type="ECO:0000313" key="4">
    <source>
        <dbReference type="Proteomes" id="UP001501237"/>
    </source>
</evidence>
<feature type="signal peptide" evidence="2">
    <location>
        <begin position="1"/>
        <end position="27"/>
    </location>
</feature>
<accession>A0ABP6Q4Y3</accession>
<feature type="chain" id="PRO_5046104022" description="DUF916 domain-containing protein" evidence="2">
    <location>
        <begin position="28"/>
        <end position="324"/>
    </location>
</feature>
<reference evidence="4" key="1">
    <citation type="journal article" date="2019" name="Int. J. Syst. Evol. Microbiol.">
        <title>The Global Catalogue of Microorganisms (GCM) 10K type strain sequencing project: providing services to taxonomists for standard genome sequencing and annotation.</title>
        <authorList>
            <consortium name="The Broad Institute Genomics Platform"/>
            <consortium name="The Broad Institute Genome Sequencing Center for Infectious Disease"/>
            <person name="Wu L."/>
            <person name="Ma J."/>
        </authorList>
    </citation>
    <scope>NUCLEOTIDE SEQUENCE [LARGE SCALE GENOMIC DNA]</scope>
    <source>
        <strain evidence="4">JCM 9377</strain>
    </source>
</reference>
<dbReference type="RefSeq" id="WP_344824421.1">
    <property type="nucleotide sequence ID" value="NZ_BAAAUV010000004.1"/>
</dbReference>
<gene>
    <name evidence="3" type="ORF">GCM10010468_17370</name>
</gene>
<dbReference type="Proteomes" id="UP001501237">
    <property type="component" value="Unassembled WGS sequence"/>
</dbReference>
<keyword evidence="1" id="KW-0472">Membrane</keyword>
<comment type="caution">
    <text evidence="3">The sequence shown here is derived from an EMBL/GenBank/DDBJ whole genome shotgun (WGS) entry which is preliminary data.</text>
</comment>
<evidence type="ECO:0008006" key="5">
    <source>
        <dbReference type="Google" id="ProtNLM"/>
    </source>
</evidence>
<keyword evidence="2" id="KW-0732">Signal</keyword>
<feature type="transmembrane region" description="Helical" evidence="1">
    <location>
        <begin position="288"/>
        <end position="308"/>
    </location>
</feature>
<evidence type="ECO:0000313" key="3">
    <source>
        <dbReference type="EMBL" id="GAA3203332.1"/>
    </source>
</evidence>
<organism evidence="3 4">
    <name type="scientific">Actinocorallia longicatena</name>
    <dbReference type="NCBI Taxonomy" id="111803"/>
    <lineage>
        <taxon>Bacteria</taxon>
        <taxon>Bacillati</taxon>
        <taxon>Actinomycetota</taxon>
        <taxon>Actinomycetes</taxon>
        <taxon>Streptosporangiales</taxon>
        <taxon>Thermomonosporaceae</taxon>
        <taxon>Actinocorallia</taxon>
    </lineage>
</organism>
<evidence type="ECO:0000256" key="1">
    <source>
        <dbReference type="SAM" id="Phobius"/>
    </source>
</evidence>
<proteinExistence type="predicted"/>
<keyword evidence="1" id="KW-1133">Transmembrane helix</keyword>
<evidence type="ECO:0000256" key="2">
    <source>
        <dbReference type="SAM" id="SignalP"/>
    </source>
</evidence>
<sequence>MIRPLRRPLAVLTVAGALLGGAPPAAAAEPAPTGNGAWAVGPATSSRTYTPRLFFSLEGRPGTAIRDTVRIWNLTAKRISFDVYGADGYNTPRDGAFALRTGAETQSGVGAWIKVARSTLSVPARGTLDVPFVLTVPANATPGEHIGGLVALNRKIEGVQDTGAARVGIQRAVAARVYLKVAGQLTPGVRVDGLAVDRGSAPGATIRYRVTNTGNVRLSPAARVRVTGAFGRVLRDFPSRSLPELLPGQHLDLSLPWASPPPLDKVTVTVETSTATGLISRTRTGYVVVPWLTVLIGAAAMALLWFGVPPLIRSWRLRAGIVRR</sequence>
<protein>
    <recommendedName>
        <fullName evidence="5">DUF916 domain-containing protein</fullName>
    </recommendedName>
</protein>
<keyword evidence="4" id="KW-1185">Reference proteome</keyword>
<keyword evidence="1" id="KW-0812">Transmembrane</keyword>